<evidence type="ECO:0000313" key="11">
    <source>
        <dbReference type="EMBL" id="HGY94695.1"/>
    </source>
</evidence>
<dbReference type="GO" id="GO:0004852">
    <property type="term" value="F:uroporphyrinogen-III synthase activity"/>
    <property type="evidence" value="ECO:0007669"/>
    <property type="project" value="UniProtKB-UniRule"/>
</dbReference>
<organism evidence="11">
    <name type="scientific">Acidobacterium capsulatum</name>
    <dbReference type="NCBI Taxonomy" id="33075"/>
    <lineage>
        <taxon>Bacteria</taxon>
        <taxon>Pseudomonadati</taxon>
        <taxon>Acidobacteriota</taxon>
        <taxon>Terriglobia</taxon>
        <taxon>Terriglobales</taxon>
        <taxon>Acidobacteriaceae</taxon>
        <taxon>Acidobacterium</taxon>
    </lineage>
</organism>
<comment type="catalytic activity">
    <reaction evidence="8 9">
        <text>hydroxymethylbilane = uroporphyrinogen III + H2O</text>
        <dbReference type="Rhea" id="RHEA:18965"/>
        <dbReference type="ChEBI" id="CHEBI:15377"/>
        <dbReference type="ChEBI" id="CHEBI:57308"/>
        <dbReference type="ChEBI" id="CHEBI:57845"/>
        <dbReference type="EC" id="4.2.1.75"/>
    </reaction>
</comment>
<dbReference type="Gene3D" id="3.40.50.10090">
    <property type="match status" value="2"/>
</dbReference>
<name>A0A7V5CU22_9BACT</name>
<evidence type="ECO:0000256" key="1">
    <source>
        <dbReference type="ARBA" id="ARBA00004772"/>
    </source>
</evidence>
<comment type="pathway">
    <text evidence="1 9">Porphyrin-containing compound metabolism; protoporphyrin-IX biosynthesis; coproporphyrinogen-III from 5-aminolevulinate: step 3/4.</text>
</comment>
<comment type="caution">
    <text evidence="11">The sequence shown here is derived from an EMBL/GenBank/DDBJ whole genome shotgun (WGS) entry which is preliminary data.</text>
</comment>
<protein>
    <recommendedName>
        <fullName evidence="7 9">Uroporphyrinogen-III synthase</fullName>
        <ecNumber evidence="3 9">4.2.1.75</ecNumber>
    </recommendedName>
</protein>
<comment type="similarity">
    <text evidence="2 9">Belongs to the uroporphyrinogen-III synthase family.</text>
</comment>
<proteinExistence type="inferred from homology"/>
<dbReference type="InterPro" id="IPR039793">
    <property type="entry name" value="UROS/Hem4"/>
</dbReference>
<dbReference type="PANTHER" id="PTHR38042:SF1">
    <property type="entry name" value="UROPORPHYRINOGEN-III SYNTHASE, CHLOROPLASTIC"/>
    <property type="match status" value="1"/>
</dbReference>
<dbReference type="InterPro" id="IPR036108">
    <property type="entry name" value="4pyrrol_syn_uPrphyn_synt_sf"/>
</dbReference>
<dbReference type="SUPFAM" id="SSF69618">
    <property type="entry name" value="HemD-like"/>
    <property type="match status" value="1"/>
</dbReference>
<keyword evidence="4 9" id="KW-0456">Lyase</keyword>
<evidence type="ECO:0000256" key="7">
    <source>
        <dbReference type="ARBA" id="ARBA00040167"/>
    </source>
</evidence>
<accession>A0A7V5CU22</accession>
<dbReference type="CDD" id="cd06578">
    <property type="entry name" value="HemD"/>
    <property type="match status" value="1"/>
</dbReference>
<evidence type="ECO:0000256" key="5">
    <source>
        <dbReference type="ARBA" id="ARBA00023244"/>
    </source>
</evidence>
<comment type="function">
    <text evidence="6 9">Catalyzes cyclization of the linear tetrapyrrole, hydroxymethylbilane, to the macrocyclic uroporphyrinogen III.</text>
</comment>
<evidence type="ECO:0000256" key="8">
    <source>
        <dbReference type="ARBA" id="ARBA00048617"/>
    </source>
</evidence>
<dbReference type="PANTHER" id="PTHR38042">
    <property type="entry name" value="UROPORPHYRINOGEN-III SYNTHASE, CHLOROPLASTIC"/>
    <property type="match status" value="1"/>
</dbReference>
<dbReference type="AlphaFoldDB" id="A0A7V5CU22"/>
<dbReference type="GO" id="GO:0006782">
    <property type="term" value="P:protoporphyrinogen IX biosynthetic process"/>
    <property type="evidence" value="ECO:0007669"/>
    <property type="project" value="UniProtKB-UniRule"/>
</dbReference>
<evidence type="ECO:0000256" key="9">
    <source>
        <dbReference type="RuleBase" id="RU366031"/>
    </source>
</evidence>
<evidence type="ECO:0000259" key="10">
    <source>
        <dbReference type="Pfam" id="PF02602"/>
    </source>
</evidence>
<dbReference type="Pfam" id="PF02602">
    <property type="entry name" value="HEM4"/>
    <property type="match status" value="1"/>
</dbReference>
<evidence type="ECO:0000256" key="4">
    <source>
        <dbReference type="ARBA" id="ARBA00023239"/>
    </source>
</evidence>
<dbReference type="EC" id="4.2.1.75" evidence="3 9"/>
<gene>
    <name evidence="11" type="ORF">ENW50_08460</name>
</gene>
<evidence type="ECO:0000256" key="2">
    <source>
        <dbReference type="ARBA" id="ARBA00008133"/>
    </source>
</evidence>
<dbReference type="InterPro" id="IPR003754">
    <property type="entry name" value="4pyrrol_synth_uPrphyn_synth"/>
</dbReference>
<feature type="domain" description="Tetrapyrrole biosynthesis uroporphyrinogen III synthase" evidence="10">
    <location>
        <begin position="117"/>
        <end position="355"/>
    </location>
</feature>
<reference evidence="11" key="1">
    <citation type="journal article" date="2020" name="mSystems">
        <title>Genome- and Community-Level Interaction Insights into Carbon Utilization and Element Cycling Functions of Hydrothermarchaeota in Hydrothermal Sediment.</title>
        <authorList>
            <person name="Zhou Z."/>
            <person name="Liu Y."/>
            <person name="Xu W."/>
            <person name="Pan J."/>
            <person name="Luo Z.H."/>
            <person name="Li M."/>
        </authorList>
    </citation>
    <scope>NUCLEOTIDE SEQUENCE [LARGE SCALE GENOMIC DNA]</scope>
    <source>
        <strain evidence="11">SpSt-855</strain>
    </source>
</reference>
<dbReference type="UniPathway" id="UPA00251">
    <property type="reaction ID" value="UER00320"/>
</dbReference>
<keyword evidence="5 9" id="KW-0627">Porphyrin biosynthesis</keyword>
<dbReference type="GO" id="GO:0006780">
    <property type="term" value="P:uroporphyrinogen III biosynthetic process"/>
    <property type="evidence" value="ECO:0007669"/>
    <property type="project" value="UniProtKB-UniRule"/>
</dbReference>
<evidence type="ECO:0000256" key="6">
    <source>
        <dbReference type="ARBA" id="ARBA00037589"/>
    </source>
</evidence>
<evidence type="ECO:0000256" key="3">
    <source>
        <dbReference type="ARBA" id="ARBA00013109"/>
    </source>
</evidence>
<sequence>MPFRASSPEPLRKPRPARPILSFAWPLSTSRASRPRHWAASLPKSCSARARSLSPELSGLSRAPLFGARSTPRLIYSVTPKKLPQEAHVVTSKPSSSLPLSGRRILVTRAEHQAGRLSQFLASLGAEPVEVPAIRILPPDTYEPLDHALRTLSSYDWIILTSANTVNAMLSRIEQLGMVSPASQTGQAIYGPMPKIAAVGPSTAKAAARVRWNIDLMPDKYVAESLLEALGDKLRGQRVLLARSSRSRDVIPDALREQGVHLDVVEAYRTEIPEESLAQIRTLFGDGTPHGLAAATFTSSSTVDNFFKLMRASGLAFVPSTLPAISIGPITSKTLRDHQWEPSAEADPHSVDGLVDAVVRTLNH</sequence>
<dbReference type="EMBL" id="DTKL01000055">
    <property type="protein sequence ID" value="HGY94695.1"/>
    <property type="molecule type" value="Genomic_DNA"/>
</dbReference>